<dbReference type="Proteomes" id="UP001059822">
    <property type="component" value="Chromosome"/>
</dbReference>
<keyword evidence="3" id="KW-0131">Cell cycle</keyword>
<dbReference type="Gene3D" id="3.40.50.300">
    <property type="entry name" value="P-loop containing nucleotide triphosphate hydrolases"/>
    <property type="match status" value="1"/>
</dbReference>
<evidence type="ECO:0000256" key="1">
    <source>
        <dbReference type="ARBA" id="ARBA00022741"/>
    </source>
</evidence>
<dbReference type="PANTHER" id="PTHR12169">
    <property type="entry name" value="ATPASE N2B"/>
    <property type="match status" value="1"/>
</dbReference>
<sequence length="343" mass="40517">MIDTCKITYDKEQVNLLEKLVSYDNILPIYLYFWSLIRDCKKAGLYIYGKVGRGKSLLMDLYYHHCSIKRKKRIHFNNFMGEIHDLLHELRYKSIKDPITKVAKFIAKDIDLLCLDEIQVYDICDAMIFSKLFSVLFSHNIVIMMTSNYAPKQLYEDGIQYESFMPAVSLIMKYMEVIHLCGAQDYRLSKGDDKEVYYMGKDSNDKLQEVFVEFTKGKACNSMILDVNNKKINIYKVCNNAAWFDFQDLCGNKMPLWVDDYHIIAKNFMVIFIANVPIFDLYNQNEMRRFTILIDELYENKNKIFCSFAANLNNLYYSNVVPVDFQRTISRLNEMRSQAYYNL</sequence>
<protein>
    <submittedName>
        <fullName evidence="3">Cell division protein ZapE</fullName>
    </submittedName>
</protein>
<evidence type="ECO:0000313" key="4">
    <source>
        <dbReference type="Proteomes" id="UP001059822"/>
    </source>
</evidence>
<dbReference type="GO" id="GO:0016887">
    <property type="term" value="F:ATP hydrolysis activity"/>
    <property type="evidence" value="ECO:0007669"/>
    <property type="project" value="InterPro"/>
</dbReference>
<dbReference type="EMBL" id="CP089286">
    <property type="protein sequence ID" value="UTO55576.1"/>
    <property type="molecule type" value="Genomic_DNA"/>
</dbReference>
<dbReference type="NCBIfam" id="NF040713">
    <property type="entry name" value="ZapE"/>
    <property type="match status" value="1"/>
</dbReference>
<keyword evidence="2" id="KW-0067">ATP-binding</keyword>
<dbReference type="InterPro" id="IPR027417">
    <property type="entry name" value="P-loop_NTPase"/>
</dbReference>
<dbReference type="GO" id="GO:0005737">
    <property type="term" value="C:cytoplasm"/>
    <property type="evidence" value="ECO:0007669"/>
    <property type="project" value="TreeGrafter"/>
</dbReference>
<evidence type="ECO:0000313" key="3">
    <source>
        <dbReference type="EMBL" id="UTO55576.1"/>
    </source>
</evidence>
<proteinExistence type="predicted"/>
<organism evidence="3 4">
    <name type="scientific">Neoehrlichia mikurensis</name>
    <dbReference type="NCBI Taxonomy" id="89586"/>
    <lineage>
        <taxon>Bacteria</taxon>
        <taxon>Pseudomonadati</taxon>
        <taxon>Pseudomonadota</taxon>
        <taxon>Alphaproteobacteria</taxon>
        <taxon>Rickettsiales</taxon>
        <taxon>Anaplasmataceae</taxon>
        <taxon>Candidatus Neoehrlichia</taxon>
    </lineage>
</organism>
<dbReference type="Pfam" id="PF03969">
    <property type="entry name" value="AFG1_ATPase"/>
    <property type="match status" value="1"/>
</dbReference>
<reference evidence="3" key="1">
    <citation type="journal article" date="2022" name="Microorganisms">
        <title>Assembly and Comparison of Ca. Neoehrlichia mikurensis Genomes.</title>
        <authorList>
            <person name="Azagi T."/>
            <person name="Dirks R.P."/>
            <person name="Yebra-Pimentel E.S."/>
            <person name="Schaap P.J."/>
            <person name="Koehorst J.J."/>
            <person name="Esser H.J."/>
            <person name="Sprong H."/>
        </authorList>
    </citation>
    <scope>NUCLEOTIDE SEQUENCE</scope>
    <source>
        <strain evidence="3">18-2837</strain>
    </source>
</reference>
<dbReference type="SUPFAM" id="SSF52540">
    <property type="entry name" value="P-loop containing nucleoside triphosphate hydrolases"/>
    <property type="match status" value="1"/>
</dbReference>
<dbReference type="AlphaFoldDB" id="A0A9Q9BXQ0"/>
<name>A0A9Q9BXQ0_9RICK</name>
<dbReference type="GO" id="GO:0005524">
    <property type="term" value="F:ATP binding"/>
    <property type="evidence" value="ECO:0007669"/>
    <property type="project" value="UniProtKB-KW"/>
</dbReference>
<evidence type="ECO:0000256" key="2">
    <source>
        <dbReference type="ARBA" id="ARBA00022840"/>
    </source>
</evidence>
<keyword evidence="3" id="KW-0132">Cell division</keyword>
<accession>A0A9Q9BXQ0</accession>
<dbReference type="GO" id="GO:0051301">
    <property type="term" value="P:cell division"/>
    <property type="evidence" value="ECO:0007669"/>
    <property type="project" value="UniProtKB-KW"/>
</dbReference>
<gene>
    <name evidence="3" type="primary">zapE</name>
    <name evidence="3" type="ORF">LUA82_00570</name>
</gene>
<dbReference type="InterPro" id="IPR005654">
    <property type="entry name" value="ATPase_AFG1-like"/>
</dbReference>
<keyword evidence="1" id="KW-0547">Nucleotide-binding</keyword>
<dbReference type="RefSeq" id="WP_254815636.1">
    <property type="nucleotide sequence ID" value="NZ_CP060793.1"/>
</dbReference>
<dbReference type="PANTHER" id="PTHR12169:SF6">
    <property type="entry name" value="AFG1-LIKE ATPASE"/>
    <property type="match status" value="1"/>
</dbReference>